<dbReference type="InterPro" id="IPR002083">
    <property type="entry name" value="MATH/TRAF_dom"/>
</dbReference>
<dbReference type="PANTHER" id="PTHR46162">
    <property type="entry name" value="TRAF-LIKE FAMILY PROTEIN"/>
    <property type="match status" value="1"/>
</dbReference>
<dbReference type="SMART" id="SM00061">
    <property type="entry name" value="MATH"/>
    <property type="match status" value="2"/>
</dbReference>
<dbReference type="AlphaFoldDB" id="A0A7J6GE09"/>
<dbReference type="SUPFAM" id="SSF49599">
    <property type="entry name" value="TRAF domain-like"/>
    <property type="match status" value="2"/>
</dbReference>
<feature type="domain" description="MATH" evidence="1">
    <location>
        <begin position="182"/>
        <end position="324"/>
    </location>
</feature>
<evidence type="ECO:0000313" key="2">
    <source>
        <dbReference type="EMBL" id="KAF4381027.1"/>
    </source>
</evidence>
<dbReference type="InterPro" id="IPR008974">
    <property type="entry name" value="TRAF-like"/>
</dbReference>
<dbReference type="Pfam" id="PF22486">
    <property type="entry name" value="MATH_2"/>
    <property type="match status" value="2"/>
</dbReference>
<feature type="domain" description="MATH" evidence="1">
    <location>
        <begin position="48"/>
        <end position="162"/>
    </location>
</feature>
<sequence>MTTLNNVSIDLRSKKKKKRSLSSSFFGDDDDEQEQDLSPTFHRRDVVPSHFLLKIDSFHSLSKSSAVAYYSSEQLSIFPNGDTENGGEGHMSVSLELLNSKSLPTGWEIRDQYVTSQGNAKLMRFHSMRTEWGIPKYIELETFNDGSNGYLVNESCTFGAEVFVVKNTFKGECLSMIVDPIETIHTWKFDAISTKNQEWYESDPFVGGAYKWYIFLCVYILNLIMNRRILVYPKGSGEGEGTHISLFLQLEMSSLPPDTKLFVRFVLRLKNQTNNRNNFEEEARKCFSSSSNEWGLRQFMSLAKFEHLENGFILNDTCIIEAECKVLGLIKN</sequence>
<dbReference type="PROSITE" id="PS50144">
    <property type="entry name" value="MATH"/>
    <property type="match status" value="2"/>
</dbReference>
<dbReference type="PANTHER" id="PTHR46162:SF9">
    <property type="entry name" value="MATH DOMAIN-CONTAINING PROTEIN"/>
    <property type="match status" value="1"/>
</dbReference>
<evidence type="ECO:0000259" key="1">
    <source>
        <dbReference type="PROSITE" id="PS50144"/>
    </source>
</evidence>
<protein>
    <recommendedName>
        <fullName evidence="1">MATH domain-containing protein</fullName>
    </recommendedName>
</protein>
<dbReference type="Proteomes" id="UP000525078">
    <property type="component" value="Unassembled WGS sequence"/>
</dbReference>
<proteinExistence type="predicted"/>
<organism evidence="2 3">
    <name type="scientific">Cannabis sativa</name>
    <name type="common">Hemp</name>
    <name type="synonym">Marijuana</name>
    <dbReference type="NCBI Taxonomy" id="3483"/>
    <lineage>
        <taxon>Eukaryota</taxon>
        <taxon>Viridiplantae</taxon>
        <taxon>Streptophyta</taxon>
        <taxon>Embryophyta</taxon>
        <taxon>Tracheophyta</taxon>
        <taxon>Spermatophyta</taxon>
        <taxon>Magnoliopsida</taxon>
        <taxon>eudicotyledons</taxon>
        <taxon>Gunneridae</taxon>
        <taxon>Pentapetalae</taxon>
        <taxon>rosids</taxon>
        <taxon>fabids</taxon>
        <taxon>Rosales</taxon>
        <taxon>Cannabaceae</taxon>
        <taxon>Cannabis</taxon>
    </lineage>
</organism>
<reference evidence="2 3" key="1">
    <citation type="journal article" date="2020" name="bioRxiv">
        <title>Sequence and annotation of 42 cannabis genomes reveals extensive copy number variation in cannabinoid synthesis and pathogen resistance genes.</title>
        <authorList>
            <person name="Mckernan K.J."/>
            <person name="Helbert Y."/>
            <person name="Kane L.T."/>
            <person name="Ebling H."/>
            <person name="Zhang L."/>
            <person name="Liu B."/>
            <person name="Eaton Z."/>
            <person name="Mclaughlin S."/>
            <person name="Kingan S."/>
            <person name="Baybayan P."/>
            <person name="Concepcion G."/>
            <person name="Jordan M."/>
            <person name="Riva A."/>
            <person name="Barbazuk W."/>
            <person name="Harkins T."/>
        </authorList>
    </citation>
    <scope>NUCLEOTIDE SEQUENCE [LARGE SCALE GENOMIC DNA]</scope>
    <source>
        <strain evidence="3">cv. Jamaican Lion 4</strain>
        <tissue evidence="2">Leaf</tissue>
    </source>
</reference>
<name>A0A7J6GE09_CANSA</name>
<dbReference type="EMBL" id="JAATIP010000063">
    <property type="protein sequence ID" value="KAF4381027.1"/>
    <property type="molecule type" value="Genomic_DNA"/>
</dbReference>
<comment type="caution">
    <text evidence="2">The sequence shown here is derived from an EMBL/GenBank/DDBJ whole genome shotgun (WGS) entry which is preliminary data.</text>
</comment>
<dbReference type="CDD" id="cd00121">
    <property type="entry name" value="MATH"/>
    <property type="match status" value="2"/>
</dbReference>
<gene>
    <name evidence="2" type="ORF">F8388_011949</name>
</gene>
<accession>A0A7J6GE09</accession>
<dbReference type="Gene3D" id="2.60.210.10">
    <property type="entry name" value="Apoptosis, Tumor Necrosis Factor Receptor Associated Protein 2, Chain A"/>
    <property type="match status" value="2"/>
</dbReference>
<evidence type="ECO:0000313" key="3">
    <source>
        <dbReference type="Proteomes" id="UP000525078"/>
    </source>
</evidence>